<dbReference type="OrthoDB" id="2018137at2759"/>
<organism evidence="2 3">
    <name type="scientific">Adiantum capillus-veneris</name>
    <name type="common">Maidenhair fern</name>
    <dbReference type="NCBI Taxonomy" id="13818"/>
    <lineage>
        <taxon>Eukaryota</taxon>
        <taxon>Viridiplantae</taxon>
        <taxon>Streptophyta</taxon>
        <taxon>Embryophyta</taxon>
        <taxon>Tracheophyta</taxon>
        <taxon>Polypodiopsida</taxon>
        <taxon>Polypodiidae</taxon>
        <taxon>Polypodiales</taxon>
        <taxon>Pteridineae</taxon>
        <taxon>Pteridaceae</taxon>
        <taxon>Vittarioideae</taxon>
        <taxon>Adiantum</taxon>
    </lineage>
</organism>
<dbReference type="AlphaFoldDB" id="A0A9D4UJW1"/>
<name>A0A9D4UJW1_ADICA</name>
<evidence type="ECO:0000313" key="3">
    <source>
        <dbReference type="Proteomes" id="UP000886520"/>
    </source>
</evidence>
<dbReference type="GO" id="GO:0009507">
    <property type="term" value="C:chloroplast"/>
    <property type="evidence" value="ECO:0007669"/>
    <property type="project" value="TreeGrafter"/>
</dbReference>
<protein>
    <submittedName>
        <fullName evidence="2">Uncharacterized protein</fullName>
    </submittedName>
</protein>
<evidence type="ECO:0000256" key="1">
    <source>
        <dbReference type="SAM" id="MobiDB-lite"/>
    </source>
</evidence>
<dbReference type="PANTHER" id="PTHR31033">
    <property type="entry name" value="PROTEIN, PUTATIVE-RELATED"/>
    <property type="match status" value="1"/>
</dbReference>
<reference evidence="2" key="1">
    <citation type="submission" date="2021-01" db="EMBL/GenBank/DDBJ databases">
        <title>Adiantum capillus-veneris genome.</title>
        <authorList>
            <person name="Fang Y."/>
            <person name="Liao Q."/>
        </authorList>
    </citation>
    <scope>NUCLEOTIDE SEQUENCE</scope>
    <source>
        <strain evidence="2">H3</strain>
        <tissue evidence="2">Leaf</tissue>
    </source>
</reference>
<gene>
    <name evidence="2" type="ORF">GOP47_0015532</name>
</gene>
<comment type="caution">
    <text evidence="2">The sequence shown here is derived from an EMBL/GenBank/DDBJ whole genome shotgun (WGS) entry which is preliminary data.</text>
</comment>
<evidence type="ECO:0000313" key="2">
    <source>
        <dbReference type="EMBL" id="KAI5069231.1"/>
    </source>
</evidence>
<dbReference type="Proteomes" id="UP000886520">
    <property type="component" value="Chromosome 15"/>
</dbReference>
<dbReference type="PANTHER" id="PTHR31033:SF18">
    <property type="entry name" value="OS06G0115800 PROTEIN"/>
    <property type="match status" value="1"/>
</dbReference>
<dbReference type="EMBL" id="JABFUD020000015">
    <property type="protein sequence ID" value="KAI5069231.1"/>
    <property type="molecule type" value="Genomic_DNA"/>
</dbReference>
<proteinExistence type="predicted"/>
<feature type="region of interest" description="Disordered" evidence="1">
    <location>
        <begin position="133"/>
        <end position="162"/>
    </location>
</feature>
<sequence length="376" mass="40609">MESFCPADRHGEGVSFDRMVSEGVQMCPFLRNIGVSTNFSFSSLSRFPAPVRGNHGPIFEDGPNFDLAFKLFHGQNGVVPLSQHSQLGGKNVEEQASSIKFHPLAASAAAISLSALGASGPFGFDAFMSKRLQAKKNNKPQKKEKQYEEEKKRPASSEHEAWSNDWLQTGNCPIAKSFRAVSGVLPLVAKVLQPPPGLKVRCPPAIVAARAALARTAAVKALKPQPLPSRVLAVGLLGMALNVPLGIWREHTEKFSPAWFTAVHASVPFIAMLRKAVHMPKYVMAYTFAASILGQVIGSRAERRRIELAKLKSVKGIEVHSSAGESGLHSGAADCEARLEKIPMENMDSSFPSLCGKDTWNFPEKAGSTLSAIQVV</sequence>
<accession>A0A9D4UJW1</accession>
<feature type="compositionally biased region" description="Basic and acidic residues" evidence="1">
    <location>
        <begin position="141"/>
        <end position="162"/>
    </location>
</feature>
<keyword evidence="3" id="KW-1185">Reference proteome</keyword>